<gene>
    <name evidence="3" type="primary">FAM47E</name>
</gene>
<dbReference type="GO" id="GO:0045815">
    <property type="term" value="P:transcription initiation-coupled chromatin remodeling"/>
    <property type="evidence" value="ECO:0007669"/>
    <property type="project" value="TreeGrafter"/>
</dbReference>
<organism evidence="2 3">
    <name type="scientific">Geotrypetes seraphini</name>
    <name type="common">Gaboon caecilian</name>
    <name type="synonym">Caecilia seraphini</name>
    <dbReference type="NCBI Taxonomy" id="260995"/>
    <lineage>
        <taxon>Eukaryota</taxon>
        <taxon>Metazoa</taxon>
        <taxon>Chordata</taxon>
        <taxon>Craniata</taxon>
        <taxon>Vertebrata</taxon>
        <taxon>Euteleostomi</taxon>
        <taxon>Amphibia</taxon>
        <taxon>Gymnophiona</taxon>
        <taxon>Geotrypetes</taxon>
    </lineage>
</organism>
<accession>A0A6P8SCP3</accession>
<evidence type="ECO:0000256" key="1">
    <source>
        <dbReference type="ARBA" id="ARBA00005277"/>
    </source>
</evidence>
<dbReference type="Proteomes" id="UP000515159">
    <property type="component" value="Chromosome 1"/>
</dbReference>
<dbReference type="KEGG" id="gsh:117367699"/>
<dbReference type="PANTHER" id="PTHR46449:SF5">
    <property type="entry name" value="FAMILY WITH SEQUENCE SIMILARITY 47 MEMBER E"/>
    <property type="match status" value="1"/>
</dbReference>
<dbReference type="OrthoDB" id="6755972at2759"/>
<evidence type="ECO:0000313" key="3">
    <source>
        <dbReference type="RefSeq" id="XP_033816410.1"/>
    </source>
</evidence>
<reference evidence="3" key="1">
    <citation type="submission" date="2025-08" db="UniProtKB">
        <authorList>
            <consortium name="RefSeq"/>
        </authorList>
    </citation>
    <scope>IDENTIFICATION</scope>
</reference>
<name>A0A6P8SCP3_GEOSA</name>
<proteinExistence type="inferred from homology"/>
<keyword evidence="2" id="KW-1185">Reference proteome</keyword>
<evidence type="ECO:0000313" key="2">
    <source>
        <dbReference type="Proteomes" id="UP000515159"/>
    </source>
</evidence>
<dbReference type="InterPro" id="IPR032743">
    <property type="entry name" value="FAM47"/>
</dbReference>
<dbReference type="InParanoid" id="A0A6P8SCP3"/>
<protein>
    <submittedName>
        <fullName evidence="3">Protein FAM47E</fullName>
    </submittedName>
</protein>
<dbReference type="RefSeq" id="XP_033816410.1">
    <property type="nucleotide sequence ID" value="XM_033960519.1"/>
</dbReference>
<dbReference type="GeneID" id="117367699"/>
<dbReference type="FunCoup" id="A0A6P8SCP3">
    <property type="interactions" value="955"/>
</dbReference>
<comment type="similarity">
    <text evidence="1">Belongs to the FAM47 family.</text>
</comment>
<dbReference type="PANTHER" id="PTHR46449">
    <property type="entry name" value="ZGC:158260"/>
    <property type="match status" value="1"/>
</dbReference>
<sequence>MEKLPQLADPDRSPRKRFPWYRKRLLPKYLKGLNNKLYLSDALNGRRWQFLHHGLDDFRDGYPLLSDRTCVDRARGPIPLLKNVPETSCTVRKSTRKRFTEYQSCFSKLLPLQQARKDYIDAIEYSLSQHPLALYPHLEESVPSELFVKVVDILDHELYLNSEIVDGSTEGQEQNWCRPQISKCLPKEKQVYMTAKNTSTRTVLEELKPKNPYTWLSKKKAKAKDDKHIRHTASPVIDENVKKVTKEFCDWVASLGGENYNIDEETLMSLFACGYETKPALSVPIHVVELNNVPAQLRKIVGTPLPQLPMTLSSKTDLWLSKDSYYSPRWEKTRFGAWYLHPQTWKKLKADEPLQDPNAGAYGVTVELLNKLKEKDEEIVRLHSTKAFKAFIDRKGYRRPEFLMKFFNQTPESMDRNTSRLSTVNLSKKNRWSASTHGEAVIN</sequence>
<dbReference type="GO" id="GO:0000785">
    <property type="term" value="C:chromatin"/>
    <property type="evidence" value="ECO:0007669"/>
    <property type="project" value="TreeGrafter"/>
</dbReference>
<dbReference type="CTD" id="100129583"/>
<dbReference type="AlphaFoldDB" id="A0A6P8SCP3"/>
<dbReference type="Pfam" id="PF14642">
    <property type="entry name" value="FAM47"/>
    <property type="match status" value="1"/>
</dbReference>